<name>A0A930EGD2_9FIRM</name>
<gene>
    <name evidence="1" type="ORF">HXM71_07800</name>
</gene>
<dbReference type="EMBL" id="JABZQH010000370">
    <property type="protein sequence ID" value="MBF1352995.1"/>
    <property type="molecule type" value="Genomic_DNA"/>
</dbReference>
<feature type="non-terminal residue" evidence="1">
    <location>
        <position position="488"/>
    </location>
</feature>
<accession>A0A930EGD2</accession>
<evidence type="ECO:0000313" key="2">
    <source>
        <dbReference type="Proteomes" id="UP000722050"/>
    </source>
</evidence>
<proteinExistence type="predicted"/>
<evidence type="ECO:0000313" key="1">
    <source>
        <dbReference type="EMBL" id="MBF1352995.1"/>
    </source>
</evidence>
<comment type="caution">
    <text evidence="1">The sequence shown here is derived from an EMBL/GenBank/DDBJ whole genome shotgun (WGS) entry which is preliminary data.</text>
</comment>
<sequence>MTRYVLGKTVDEEEDRVAQYALGRTVNEGEGGAVQVAEETRRGMETIQDNIAHQKAEREREGAFNEQLDGFVAAIFSDPNKCFGEIVSKEFEIDVPDADRYSENVKSRCADAYLKATAIEGSDPQLHDRAVLALSEVFHEKLAERSKEERGDEVWWQNYPYIRHNLAAIVPDIESYEELVRQYPGLEENDEMYEDWKKSFIELRLKESALQEVDPSVLGLLREADVSCLDIEVEQMYVKYASRTDLYSDLKKYFIGPNNGESSVNIWGCRSNSNILQEDIIEPLNRFVEEGSWQPGEHRRFIPRSAEYPDAPYEYRETSFEDSAITIDVTKQEDGTFAYAFGIRGDVISRFAAFVGKPVGLLKPTAQAYVRIDITSRNNKATAEQLENQYQAIKDERHPDITSELGTKTYRYWDLPYSGTPNHTTAHLLQDLAGLDSQLYMKRFWPYDDELPIEADLSNLPEAQRMLCAVIDAKSGELKRLDEIVPHA</sequence>
<organism evidence="1 2">
    <name type="scientific">Mogibacterium diversum</name>
    <dbReference type="NCBI Taxonomy" id="114527"/>
    <lineage>
        <taxon>Bacteria</taxon>
        <taxon>Bacillati</taxon>
        <taxon>Bacillota</taxon>
        <taxon>Clostridia</taxon>
        <taxon>Peptostreptococcales</taxon>
        <taxon>Anaerovoracaceae</taxon>
        <taxon>Mogibacterium</taxon>
    </lineage>
</organism>
<dbReference type="Proteomes" id="UP000722050">
    <property type="component" value="Unassembled WGS sequence"/>
</dbReference>
<protein>
    <submittedName>
        <fullName evidence="1">Uncharacterized protein</fullName>
    </submittedName>
</protein>
<reference evidence="1" key="1">
    <citation type="submission" date="2020-04" db="EMBL/GenBank/DDBJ databases">
        <title>Deep metagenomics examines the oral microbiome during advanced dental caries in children, revealing novel taxa and co-occurrences with host molecules.</title>
        <authorList>
            <person name="Baker J.L."/>
            <person name="Morton J.T."/>
            <person name="Dinis M."/>
            <person name="Alvarez R."/>
            <person name="Tran N.C."/>
            <person name="Knight R."/>
            <person name="Edlund A."/>
        </authorList>
    </citation>
    <scope>NUCLEOTIDE SEQUENCE</scope>
    <source>
        <strain evidence="1">JCVI_24_bin.8</strain>
    </source>
</reference>
<dbReference type="AlphaFoldDB" id="A0A930EGD2"/>